<dbReference type="eggNOG" id="COG1846">
    <property type="taxonomic scope" value="Bacteria"/>
</dbReference>
<dbReference type="PROSITE" id="PS50995">
    <property type="entry name" value="HTH_MARR_2"/>
    <property type="match status" value="1"/>
</dbReference>
<dbReference type="PANTHER" id="PTHR33164">
    <property type="entry name" value="TRANSCRIPTIONAL REGULATOR, MARR FAMILY"/>
    <property type="match status" value="1"/>
</dbReference>
<feature type="domain" description="HTH marR-type" evidence="1">
    <location>
        <begin position="1"/>
        <end position="137"/>
    </location>
</feature>
<dbReference type="GO" id="GO:0003700">
    <property type="term" value="F:DNA-binding transcription factor activity"/>
    <property type="evidence" value="ECO:0007669"/>
    <property type="project" value="InterPro"/>
</dbReference>
<dbReference type="InterPro" id="IPR000835">
    <property type="entry name" value="HTH_MarR-typ"/>
</dbReference>
<evidence type="ECO:0000313" key="4">
    <source>
        <dbReference type="Proteomes" id="UP000003490"/>
    </source>
</evidence>
<comment type="caution">
    <text evidence="2">The sequence shown here is derived from an EMBL/GenBank/DDBJ whole genome shotgun (WGS) entry which is preliminary data.</text>
</comment>
<dbReference type="EMBL" id="NOXF01000001">
    <property type="protein sequence ID" value="PEQ25864.1"/>
    <property type="molecule type" value="Genomic_DNA"/>
</dbReference>
<name>A7VWQ7_9FIRM</name>
<organism evidence="2 4">
    <name type="scientific">[Clostridium] leptum DSM 753</name>
    <dbReference type="NCBI Taxonomy" id="428125"/>
    <lineage>
        <taxon>Bacteria</taxon>
        <taxon>Bacillati</taxon>
        <taxon>Bacillota</taxon>
        <taxon>Clostridia</taxon>
        <taxon>Eubacteriales</taxon>
        <taxon>Oscillospiraceae</taxon>
        <taxon>Oscillospiraceae incertae sedis</taxon>
    </lineage>
</organism>
<dbReference type="HOGENOM" id="CLU_083287_25_1_9"/>
<dbReference type="AlphaFoldDB" id="A7VWQ7"/>
<dbReference type="Pfam" id="PF12802">
    <property type="entry name" value="MarR_2"/>
    <property type="match status" value="1"/>
</dbReference>
<dbReference type="PRINTS" id="PR00598">
    <property type="entry name" value="HTHMARR"/>
</dbReference>
<proteinExistence type="predicted"/>
<keyword evidence="5" id="KW-1185">Reference proteome</keyword>
<evidence type="ECO:0000259" key="1">
    <source>
        <dbReference type="PROSITE" id="PS50995"/>
    </source>
</evidence>
<dbReference type="InterPro" id="IPR036388">
    <property type="entry name" value="WH-like_DNA-bd_sf"/>
</dbReference>
<dbReference type="SUPFAM" id="SSF46785">
    <property type="entry name" value="Winged helix' DNA-binding domain"/>
    <property type="match status" value="1"/>
</dbReference>
<dbReference type="Gene3D" id="1.10.10.10">
    <property type="entry name" value="Winged helix-like DNA-binding domain superfamily/Winged helix DNA-binding domain"/>
    <property type="match status" value="1"/>
</dbReference>
<gene>
    <name evidence="3" type="ORF">CH238_02405</name>
    <name evidence="2" type="ORF">CLOLEP_03027</name>
</gene>
<reference evidence="2 4" key="2">
    <citation type="submission" date="2007-08" db="EMBL/GenBank/DDBJ databases">
        <authorList>
            <person name="Fulton L."/>
            <person name="Clifton S."/>
            <person name="Fulton B."/>
            <person name="Xu J."/>
            <person name="Minx P."/>
            <person name="Pepin K.H."/>
            <person name="Johnson M."/>
            <person name="Thiruvilangam P."/>
            <person name="Bhonagiri V."/>
            <person name="Nash W.E."/>
            <person name="Wang C."/>
            <person name="Mardis E.R."/>
            <person name="Wilson R.K."/>
        </authorList>
    </citation>
    <scope>NUCLEOTIDE SEQUENCE [LARGE SCALE GENOMIC DNA]</scope>
    <source>
        <strain evidence="2 4">DSM 753</strain>
    </source>
</reference>
<dbReference type="OrthoDB" id="9795441at2"/>
<dbReference type="Proteomes" id="UP000003490">
    <property type="component" value="Unassembled WGS sequence"/>
</dbReference>
<protein>
    <submittedName>
        <fullName evidence="3">MarR family transcriptional regulator</fullName>
    </submittedName>
    <submittedName>
        <fullName evidence="2">Transcriptional regulator, MarR family</fullName>
    </submittedName>
</protein>
<dbReference type="Proteomes" id="UP000220611">
    <property type="component" value="Unassembled WGS sequence"/>
</dbReference>
<dbReference type="EMBL" id="ABCB02000020">
    <property type="protein sequence ID" value="EDO60204.1"/>
    <property type="molecule type" value="Genomic_DNA"/>
</dbReference>
<evidence type="ECO:0000313" key="3">
    <source>
        <dbReference type="EMBL" id="PEQ25864.1"/>
    </source>
</evidence>
<dbReference type="InterPro" id="IPR036390">
    <property type="entry name" value="WH_DNA-bd_sf"/>
</dbReference>
<sequence length="149" mass="17284">MKDNSNLWLGIRKSLKLYEQMLKGVCIQYQLTGIEADVISFLQHNPGKDTAMDMVELRLLSKGSISKAVEGLIQKSILRRHQDVEDRRVIHLELLPDAEPILDSIEKVQQRFWEIVFSGFTAEELSLYESFNRRILNNTLTAIERNRLL</sequence>
<dbReference type="GO" id="GO:0006950">
    <property type="term" value="P:response to stress"/>
    <property type="evidence" value="ECO:0007669"/>
    <property type="project" value="TreeGrafter"/>
</dbReference>
<evidence type="ECO:0000313" key="5">
    <source>
        <dbReference type="Proteomes" id="UP000220611"/>
    </source>
</evidence>
<accession>A7VWQ7</accession>
<dbReference type="InterPro" id="IPR039422">
    <property type="entry name" value="MarR/SlyA-like"/>
</dbReference>
<dbReference type="PANTHER" id="PTHR33164:SF43">
    <property type="entry name" value="HTH-TYPE TRANSCRIPTIONAL REPRESSOR YETL"/>
    <property type="match status" value="1"/>
</dbReference>
<dbReference type="SMART" id="SM00347">
    <property type="entry name" value="HTH_MARR"/>
    <property type="match status" value="1"/>
</dbReference>
<evidence type="ECO:0000313" key="2">
    <source>
        <dbReference type="EMBL" id="EDO60204.1"/>
    </source>
</evidence>
<reference evidence="2 4" key="1">
    <citation type="submission" date="2007-08" db="EMBL/GenBank/DDBJ databases">
        <title>Draft genome sequence of Clostridium leptum (DSM 753).</title>
        <authorList>
            <person name="Sudarsanam P."/>
            <person name="Ley R."/>
            <person name="Guruge J."/>
            <person name="Turnbaugh P.J."/>
            <person name="Mahowald M."/>
            <person name="Liep D."/>
            <person name="Gordon J."/>
        </authorList>
    </citation>
    <scope>NUCLEOTIDE SEQUENCE [LARGE SCALE GENOMIC DNA]</scope>
    <source>
        <strain evidence="2 4">DSM 753</strain>
    </source>
</reference>
<reference evidence="3 5" key="3">
    <citation type="submission" date="2017-07" db="EMBL/GenBank/DDBJ databases">
        <title>Prevalence of linear plasmids in Cutibacterium (Propionibacterium) acnes isolates obtained from prostatic tissue.</title>
        <authorList>
            <person name="Davidsson S."/>
            <person name="Carlsson J."/>
            <person name="Molling P."/>
            <person name="Andren O."/>
            <person name="Andersson S.-O."/>
            <person name="Brzuszkiewicz E."/>
            <person name="Poehlein A."/>
            <person name="Al-Zeer M."/>
            <person name="Brinkmann V."/>
            <person name="Scavenius C."/>
            <person name="Nazipi S."/>
            <person name="Soderquist B."/>
            <person name="Bruggemann H."/>
        </authorList>
    </citation>
    <scope>NUCLEOTIDE SEQUENCE [LARGE SCALE GENOMIC DNA]</scope>
    <source>
        <strain evidence="3 5">DSM 753</strain>
    </source>
</reference>